<protein>
    <recommendedName>
        <fullName evidence="4">NAD(P)-binding domain-containing protein</fullName>
    </recommendedName>
</protein>
<dbReference type="GO" id="GO:0016491">
    <property type="term" value="F:oxidoreductase activity"/>
    <property type="evidence" value="ECO:0007669"/>
    <property type="project" value="UniProtKB-KW"/>
</dbReference>
<comment type="caution">
    <text evidence="5">The sequence shown here is derived from an EMBL/GenBank/DDBJ whole genome shotgun (WGS) entry which is preliminary data.</text>
</comment>
<dbReference type="PANTHER" id="PTHR47706:SF7">
    <property type="entry name" value="CIPA-LIKE, PUTATIVE (AFU_ORTHOLOGUE AFUA_1G01630)-RELATED"/>
    <property type="match status" value="1"/>
</dbReference>
<dbReference type="CDD" id="cd05259">
    <property type="entry name" value="PCBER_SDR_a"/>
    <property type="match status" value="1"/>
</dbReference>
<dbReference type="InterPro" id="IPR016040">
    <property type="entry name" value="NAD(P)-bd_dom"/>
</dbReference>
<dbReference type="Pfam" id="PF13460">
    <property type="entry name" value="NAD_binding_10"/>
    <property type="match status" value="1"/>
</dbReference>
<evidence type="ECO:0000256" key="2">
    <source>
        <dbReference type="ARBA" id="ARBA00022857"/>
    </source>
</evidence>
<dbReference type="Proteomes" id="UP001320245">
    <property type="component" value="Unassembled WGS sequence"/>
</dbReference>
<dbReference type="PANTHER" id="PTHR47706">
    <property type="entry name" value="NMRA-LIKE FAMILY PROTEIN"/>
    <property type="match status" value="1"/>
</dbReference>
<evidence type="ECO:0000313" key="5">
    <source>
        <dbReference type="EMBL" id="KAK7748834.1"/>
    </source>
</evidence>
<dbReference type="AlphaFoldDB" id="A0AAN9YNJ5"/>
<comment type="similarity">
    <text evidence="1">Belongs to the NmrA-type oxidoreductase family. Isoflavone reductase subfamily.</text>
</comment>
<keyword evidence="2" id="KW-0521">NADP</keyword>
<evidence type="ECO:0000256" key="3">
    <source>
        <dbReference type="ARBA" id="ARBA00023002"/>
    </source>
</evidence>
<sequence length="338" mass="37306">MTVEYASQKPQGYSNYLKKVAIVGIGSHIVEYLLKNGKHEVTAITRKDSPAAIPDGIKVAKVDYSEPSTLVEALRGQEALIITLAVTAPQNTQSKLIEAAATAGVPWVIPNEWGSDPTQEDLANGTFLGPGRTAARKHIQDLGKSKFIGTCCGFWYEFSLAGSEIRYGFAFDFQKPQGHRVTFYDDGNTKINTSTWPQVGRAIANLLALKVLPEDDEDRSPTLSRFKNETVYISSFSVSQKDMFESVLRVTGGVADDWKISYQPSIERYREGVEALQKGDMRGFGQALYARVFYQDGSGNYEARRALHNGVLGLPEEDLDEYTAVAVQLAKADFLNKE</sequence>
<dbReference type="SUPFAM" id="SSF51735">
    <property type="entry name" value="NAD(P)-binding Rossmann-fold domains"/>
    <property type="match status" value="1"/>
</dbReference>
<accession>A0AAN9YNJ5</accession>
<proteinExistence type="inferred from homology"/>
<dbReference type="EMBL" id="JAJSPL020000002">
    <property type="protein sequence ID" value="KAK7748834.1"/>
    <property type="molecule type" value="Genomic_DNA"/>
</dbReference>
<dbReference type="Gene3D" id="3.40.50.720">
    <property type="entry name" value="NAD(P)-binding Rossmann-like Domain"/>
    <property type="match status" value="1"/>
</dbReference>
<dbReference type="InterPro" id="IPR045312">
    <property type="entry name" value="PCBER-like"/>
</dbReference>
<dbReference type="InterPro" id="IPR036291">
    <property type="entry name" value="NAD(P)-bd_dom_sf"/>
</dbReference>
<dbReference type="InterPro" id="IPR051609">
    <property type="entry name" value="NmrA/Isoflavone_reductase-like"/>
</dbReference>
<organism evidence="5 6">
    <name type="scientific">Cytospora paraplurivora</name>
    <dbReference type="NCBI Taxonomy" id="2898453"/>
    <lineage>
        <taxon>Eukaryota</taxon>
        <taxon>Fungi</taxon>
        <taxon>Dikarya</taxon>
        <taxon>Ascomycota</taxon>
        <taxon>Pezizomycotina</taxon>
        <taxon>Sordariomycetes</taxon>
        <taxon>Sordariomycetidae</taxon>
        <taxon>Diaporthales</taxon>
        <taxon>Cytosporaceae</taxon>
        <taxon>Cytospora</taxon>
    </lineage>
</organism>
<reference evidence="5 6" key="1">
    <citation type="journal article" date="2023" name="PLoS ONE">
        <title>Cytospora paraplurivora sp. nov. isolated from orchards with fruit tree decline syndrome in Ontario, Canada.</title>
        <authorList>
            <person name="Ilyukhin E."/>
            <person name="Nguyen H.D.T."/>
            <person name="Castle A.J."/>
            <person name="Ellouze W."/>
        </authorList>
    </citation>
    <scope>NUCLEOTIDE SEQUENCE [LARGE SCALE GENOMIC DNA]</scope>
    <source>
        <strain evidence="5 6">FDS-564</strain>
    </source>
</reference>
<name>A0AAN9YNJ5_9PEZI</name>
<evidence type="ECO:0000256" key="1">
    <source>
        <dbReference type="ARBA" id="ARBA00005725"/>
    </source>
</evidence>
<evidence type="ECO:0000259" key="4">
    <source>
        <dbReference type="Pfam" id="PF13460"/>
    </source>
</evidence>
<evidence type="ECO:0000313" key="6">
    <source>
        <dbReference type="Proteomes" id="UP001320245"/>
    </source>
</evidence>
<feature type="domain" description="NAD(P)-binding" evidence="4">
    <location>
        <begin position="24"/>
        <end position="109"/>
    </location>
</feature>
<keyword evidence="6" id="KW-1185">Reference proteome</keyword>
<gene>
    <name evidence="5" type="ORF">SLS53_000858</name>
</gene>
<keyword evidence="3" id="KW-0560">Oxidoreductase</keyword>